<dbReference type="InterPro" id="IPR035911">
    <property type="entry name" value="MurE/MurF_N"/>
</dbReference>
<dbReference type="OrthoDB" id="9800958at2"/>
<feature type="binding site" evidence="11">
    <location>
        <position position="192"/>
    </location>
    <ligand>
        <name>UDP-N-acetyl-alpha-D-muramoyl-L-alanyl-D-glutamate</name>
        <dbReference type="ChEBI" id="CHEBI:83900"/>
    </ligand>
</feature>
<feature type="domain" description="Mur ligase central" evidence="15">
    <location>
        <begin position="115"/>
        <end position="312"/>
    </location>
</feature>
<protein>
    <recommendedName>
        <fullName evidence="11">UDP-N-acetylmuramyl-tripeptide synthetase</fullName>
        <ecNumber evidence="11">6.3.2.-</ecNumber>
    </recommendedName>
    <alternativeName>
        <fullName evidence="11">UDP-MurNAc-tripeptide synthetase</fullName>
    </alternativeName>
</protein>
<keyword evidence="2 11" id="KW-0963">Cytoplasm</keyword>
<dbReference type="InterPro" id="IPR004101">
    <property type="entry name" value="Mur_ligase_C"/>
</dbReference>
<dbReference type="GO" id="GO:0071555">
    <property type="term" value="P:cell wall organization"/>
    <property type="evidence" value="ECO:0007669"/>
    <property type="project" value="UniProtKB-KW"/>
</dbReference>
<feature type="binding site" evidence="11">
    <location>
        <begin position="117"/>
        <end position="123"/>
    </location>
    <ligand>
        <name>ATP</name>
        <dbReference type="ChEBI" id="CHEBI:30616"/>
    </ligand>
</feature>
<evidence type="ECO:0000256" key="8">
    <source>
        <dbReference type="ARBA" id="ARBA00022984"/>
    </source>
</evidence>
<gene>
    <name evidence="11" type="primary">murE</name>
    <name evidence="16" type="ordered locus">Arch_0669</name>
</gene>
<evidence type="ECO:0000259" key="13">
    <source>
        <dbReference type="Pfam" id="PF01225"/>
    </source>
</evidence>
<keyword evidence="5 11" id="KW-0547">Nucleotide-binding</keyword>
<dbReference type="Pfam" id="PF01225">
    <property type="entry name" value="Mur_ligase"/>
    <property type="match status" value="1"/>
</dbReference>
<comment type="cofactor">
    <cofactor evidence="11">
        <name>Mg(2+)</name>
        <dbReference type="ChEBI" id="CHEBI:18420"/>
    </cofactor>
</comment>
<dbReference type="KEGG" id="ahe:Arch_0669"/>
<dbReference type="Pfam" id="PF08245">
    <property type="entry name" value="Mur_ligase_M"/>
    <property type="match status" value="1"/>
</dbReference>
<dbReference type="Pfam" id="PF02875">
    <property type="entry name" value="Mur_ligase_C"/>
    <property type="match status" value="1"/>
</dbReference>
<evidence type="ECO:0000256" key="7">
    <source>
        <dbReference type="ARBA" id="ARBA00022960"/>
    </source>
</evidence>
<evidence type="ECO:0000256" key="3">
    <source>
        <dbReference type="ARBA" id="ARBA00022598"/>
    </source>
</evidence>
<dbReference type="PANTHER" id="PTHR23135:SF4">
    <property type="entry name" value="UDP-N-ACETYLMURAMOYL-L-ALANYL-D-GLUTAMATE--2,6-DIAMINOPIMELATE LIGASE MURE HOMOLOG, CHLOROPLASTIC"/>
    <property type="match status" value="1"/>
</dbReference>
<keyword evidence="6 11" id="KW-0067">ATP-binding</keyword>
<dbReference type="SUPFAM" id="SSF53623">
    <property type="entry name" value="MurD-like peptide ligases, catalytic domain"/>
    <property type="match status" value="1"/>
</dbReference>
<dbReference type="InterPro" id="IPR018109">
    <property type="entry name" value="Folylpolyglutamate_synth_CS"/>
</dbReference>
<dbReference type="GO" id="GO:0000287">
    <property type="term" value="F:magnesium ion binding"/>
    <property type="evidence" value="ECO:0007669"/>
    <property type="project" value="UniProtKB-UniRule"/>
</dbReference>
<evidence type="ECO:0000256" key="4">
    <source>
        <dbReference type="ARBA" id="ARBA00022618"/>
    </source>
</evidence>
<dbReference type="NCBIfam" id="NF001126">
    <property type="entry name" value="PRK00139.1-4"/>
    <property type="match status" value="1"/>
</dbReference>
<dbReference type="GO" id="GO:0005524">
    <property type="term" value="F:ATP binding"/>
    <property type="evidence" value="ECO:0007669"/>
    <property type="project" value="UniProtKB-UniRule"/>
</dbReference>
<keyword evidence="4 11" id="KW-0132">Cell division</keyword>
<dbReference type="GO" id="GO:0051301">
    <property type="term" value="P:cell division"/>
    <property type="evidence" value="ECO:0007669"/>
    <property type="project" value="UniProtKB-KW"/>
</dbReference>
<dbReference type="EMBL" id="CP002045">
    <property type="protein sequence ID" value="ADH92403.1"/>
    <property type="molecule type" value="Genomic_DNA"/>
</dbReference>
<proteinExistence type="inferred from homology"/>
<accession>D7BNA4</accession>
<comment type="PTM">
    <text evidence="11">Carboxylation is probably crucial for Mg(2+) binding and, consequently, for the gamma-phosphate positioning of ATP.</text>
</comment>
<dbReference type="STRING" id="644284.Arch_0669"/>
<evidence type="ECO:0000256" key="5">
    <source>
        <dbReference type="ARBA" id="ARBA00022741"/>
    </source>
</evidence>
<sequence length="492" mass="51888">MIRPVHVTSTRLGELIASCPAEYADVAITGATADNRQVEPGDLFFAIPGATAHGARYANSAVASGAVAVITDTDGADFVTADVPVIILADVARHVGDIAAAVYGFPAQKLTTYAVTGTNGKTTTAFMIDHILNTLGETTGLIGTVAVKIAGQEIPAQLTTPQPADLQAMLAALVERGGTSLVMEVSSHAIAQGRIESINYSVAGFTNLTQDHLDYHNTLTEYFEAKALLFTEKFSRVGVAITDTPWGEELVKRGNERVAALASQPDQPAGWRFTGQADGTLTLRGENWGTITTSTNLPGDFNIANAALAIAMVAKAGYSAEAISAALLASNGVNPQVPGRMEVVAEAPRIVVDFAHNEDALTKAIEALRPSTQGNLIVITGSAGDRDVTKRPLMAKTVAERADVLVITDDDPHSEDPAHIRADLIAGIPTDTNWIEIADRREAITAMVTDACAEDTILIAGRGHETIQDMNGTLVNLDDREVAREAHAKRRA</sequence>
<dbReference type="GO" id="GO:0004326">
    <property type="term" value="F:tetrahydrofolylpolyglutamate synthase activity"/>
    <property type="evidence" value="ECO:0007669"/>
    <property type="project" value="InterPro"/>
</dbReference>
<evidence type="ECO:0000256" key="10">
    <source>
        <dbReference type="ARBA" id="ARBA00023316"/>
    </source>
</evidence>
<dbReference type="UniPathway" id="UPA00219"/>
<evidence type="ECO:0000256" key="1">
    <source>
        <dbReference type="ARBA" id="ARBA00005898"/>
    </source>
</evidence>
<comment type="pathway">
    <text evidence="11 12">Cell wall biogenesis; peptidoglycan biosynthesis.</text>
</comment>
<dbReference type="GO" id="GO:0009252">
    <property type="term" value="P:peptidoglycan biosynthetic process"/>
    <property type="evidence" value="ECO:0007669"/>
    <property type="project" value="UniProtKB-UniRule"/>
</dbReference>
<dbReference type="eggNOG" id="COG0769">
    <property type="taxonomic scope" value="Bacteria"/>
</dbReference>
<feature type="modified residue" description="N6-carboxylysine" evidence="11">
    <location>
        <position position="226"/>
    </location>
</feature>
<dbReference type="NCBIfam" id="TIGR01085">
    <property type="entry name" value="murE"/>
    <property type="match status" value="1"/>
</dbReference>
<evidence type="ECO:0000313" key="16">
    <source>
        <dbReference type="EMBL" id="ADH92403.1"/>
    </source>
</evidence>
<comment type="subcellular location">
    <subcellularLocation>
        <location evidence="11 12">Cytoplasm</location>
    </subcellularLocation>
</comment>
<evidence type="ECO:0000313" key="17">
    <source>
        <dbReference type="Proteomes" id="UP000000376"/>
    </source>
</evidence>
<dbReference type="InterPro" id="IPR000713">
    <property type="entry name" value="Mur_ligase_N"/>
</dbReference>
<keyword evidence="10 11" id="KW-0961">Cell wall biogenesis/degradation</keyword>
<keyword evidence="7 11" id="KW-0133">Cell shape</keyword>
<dbReference type="SUPFAM" id="SSF53244">
    <property type="entry name" value="MurD-like peptide ligases, peptide-binding domain"/>
    <property type="match status" value="1"/>
</dbReference>
<evidence type="ECO:0000256" key="2">
    <source>
        <dbReference type="ARBA" id="ARBA00022490"/>
    </source>
</evidence>
<keyword evidence="8 11" id="KW-0573">Peptidoglycan synthesis</keyword>
<comment type="caution">
    <text evidence="11">Lacks conserved residue(s) required for the propagation of feature annotation.</text>
</comment>
<dbReference type="PROSITE" id="PS01011">
    <property type="entry name" value="FOLYLPOLYGLU_SYNT_1"/>
    <property type="match status" value="1"/>
</dbReference>
<name>D7BNA4_ARCHD</name>
<dbReference type="Gene3D" id="3.40.1390.10">
    <property type="entry name" value="MurE/MurF, N-terminal domain"/>
    <property type="match status" value="1"/>
</dbReference>
<dbReference type="GO" id="GO:0008360">
    <property type="term" value="P:regulation of cell shape"/>
    <property type="evidence" value="ECO:0007669"/>
    <property type="project" value="UniProtKB-KW"/>
</dbReference>
<organism evidence="16 17">
    <name type="scientific">Arcanobacterium haemolyticum (strain ATCC 9345 / DSM 20595 / CCM 5947 / CCUG 17215 / LMG 16163 / NBRC 15585 / NCTC 8452 / 11018)</name>
    <dbReference type="NCBI Taxonomy" id="644284"/>
    <lineage>
        <taxon>Bacteria</taxon>
        <taxon>Bacillati</taxon>
        <taxon>Actinomycetota</taxon>
        <taxon>Actinomycetes</taxon>
        <taxon>Actinomycetales</taxon>
        <taxon>Actinomycetaceae</taxon>
        <taxon>Arcanobacterium</taxon>
    </lineage>
</organism>
<dbReference type="Gene3D" id="3.90.190.20">
    <property type="entry name" value="Mur ligase, C-terminal domain"/>
    <property type="match status" value="1"/>
</dbReference>
<evidence type="ECO:0000256" key="6">
    <source>
        <dbReference type="ARBA" id="ARBA00022840"/>
    </source>
</evidence>
<keyword evidence="9 11" id="KW-0131">Cell cycle</keyword>
<feature type="binding site" evidence="11">
    <location>
        <begin position="159"/>
        <end position="160"/>
    </location>
    <ligand>
        <name>UDP-N-acetyl-alpha-D-muramoyl-L-alanyl-D-glutamate</name>
        <dbReference type="ChEBI" id="CHEBI:83900"/>
    </ligand>
</feature>
<dbReference type="InterPro" id="IPR013221">
    <property type="entry name" value="Mur_ligase_cen"/>
</dbReference>
<dbReference type="Proteomes" id="UP000000376">
    <property type="component" value="Chromosome"/>
</dbReference>
<dbReference type="EC" id="6.3.2.-" evidence="11"/>
<evidence type="ECO:0000259" key="14">
    <source>
        <dbReference type="Pfam" id="PF02875"/>
    </source>
</evidence>
<dbReference type="NCBIfam" id="NF001124">
    <property type="entry name" value="PRK00139.1-2"/>
    <property type="match status" value="1"/>
</dbReference>
<dbReference type="RefSeq" id="WP_013169901.1">
    <property type="nucleotide sequence ID" value="NC_014218.1"/>
</dbReference>
<reference evidence="16 17" key="1">
    <citation type="journal article" date="2010" name="Stand. Genomic Sci.">
        <title>Complete genome sequence of Arcanobacterium haemolyticum type strain (11018).</title>
        <authorList>
            <person name="Yasawong M."/>
            <person name="Teshima H."/>
            <person name="Lapidus A."/>
            <person name="Nolan M."/>
            <person name="Lucas S."/>
            <person name="Glavina Del Rio T."/>
            <person name="Tice H."/>
            <person name="Cheng J."/>
            <person name="Bruce D."/>
            <person name="Detter C."/>
            <person name="Tapia R."/>
            <person name="Han C."/>
            <person name="Goodwin L."/>
            <person name="Pitluck S."/>
            <person name="Liolios K."/>
            <person name="Ivanova N."/>
            <person name="Mavromatis K."/>
            <person name="Mikhailova N."/>
            <person name="Pati A."/>
            <person name="Chen A."/>
            <person name="Palaniappan K."/>
            <person name="Land M."/>
            <person name="Hauser L."/>
            <person name="Chang Y."/>
            <person name="Jeffries C."/>
            <person name="Rohde M."/>
            <person name="Sikorski J."/>
            <person name="Pukall R."/>
            <person name="Goker M."/>
            <person name="Woyke T."/>
            <person name="Bristow J."/>
            <person name="Eisen J."/>
            <person name="Markowitz V."/>
            <person name="Hugenholtz P."/>
            <person name="Kyrpides N."/>
            <person name="Klenk H."/>
        </authorList>
    </citation>
    <scope>NUCLEOTIDE SEQUENCE [LARGE SCALE GENOMIC DNA]</scope>
    <source>
        <strain evidence="17">ATCC 9345 / DSM 20595 / CCUG 17215 / LMG 16163 / NBRC 15585 / NCTC 8452 / 11018</strain>
    </source>
</reference>
<dbReference type="SUPFAM" id="SSF63418">
    <property type="entry name" value="MurE/MurF N-terminal domain"/>
    <property type="match status" value="1"/>
</dbReference>
<evidence type="ECO:0000256" key="12">
    <source>
        <dbReference type="RuleBase" id="RU004135"/>
    </source>
</evidence>
<evidence type="ECO:0000256" key="11">
    <source>
        <dbReference type="HAMAP-Rule" id="MF_00208"/>
    </source>
</evidence>
<feature type="binding site" evidence="11">
    <location>
        <position position="194"/>
    </location>
    <ligand>
        <name>UDP-N-acetyl-alpha-D-muramoyl-L-alanyl-D-glutamate</name>
        <dbReference type="ChEBI" id="CHEBI:83900"/>
    </ligand>
</feature>
<dbReference type="Gene3D" id="3.40.1190.10">
    <property type="entry name" value="Mur-like, catalytic domain"/>
    <property type="match status" value="1"/>
</dbReference>
<comment type="similarity">
    <text evidence="1 11">Belongs to the MurCDEF family. MurE subfamily.</text>
</comment>
<keyword evidence="3 11" id="KW-0436">Ligase</keyword>
<keyword evidence="17" id="KW-1185">Reference proteome</keyword>
<dbReference type="AlphaFoldDB" id="D7BNA4"/>
<dbReference type="InterPro" id="IPR005761">
    <property type="entry name" value="UDP-N-AcMur-Glu-dNH2Pim_ligase"/>
</dbReference>
<evidence type="ECO:0000256" key="9">
    <source>
        <dbReference type="ARBA" id="ARBA00023306"/>
    </source>
</evidence>
<comment type="function">
    <text evidence="11">Catalyzes the addition of an amino acid to the nucleotide precursor UDP-N-acetylmuramoyl-L-alanyl-D-glutamate (UMAG) in the biosynthesis of bacterial cell-wall peptidoglycan.</text>
</comment>
<feature type="domain" description="Mur ligase C-terminal" evidence="14">
    <location>
        <begin position="339"/>
        <end position="463"/>
    </location>
</feature>
<evidence type="ECO:0000259" key="15">
    <source>
        <dbReference type="Pfam" id="PF08245"/>
    </source>
</evidence>
<dbReference type="PANTHER" id="PTHR23135">
    <property type="entry name" value="MUR LIGASE FAMILY MEMBER"/>
    <property type="match status" value="1"/>
</dbReference>
<dbReference type="GO" id="GO:0005737">
    <property type="term" value="C:cytoplasm"/>
    <property type="evidence" value="ECO:0007669"/>
    <property type="project" value="UniProtKB-SubCell"/>
</dbReference>
<dbReference type="InterPro" id="IPR036615">
    <property type="entry name" value="Mur_ligase_C_dom_sf"/>
</dbReference>
<feature type="binding site" evidence="11">
    <location>
        <position position="186"/>
    </location>
    <ligand>
        <name>UDP-N-acetyl-alpha-D-muramoyl-L-alanyl-D-glutamate</name>
        <dbReference type="ChEBI" id="CHEBI:83900"/>
    </ligand>
</feature>
<keyword evidence="11" id="KW-0460">Magnesium</keyword>
<feature type="domain" description="Mur ligase N-terminal catalytic" evidence="13">
    <location>
        <begin position="28"/>
        <end position="103"/>
    </location>
</feature>
<dbReference type="InterPro" id="IPR036565">
    <property type="entry name" value="Mur-like_cat_sf"/>
</dbReference>
<dbReference type="HOGENOM" id="CLU_022291_4_1_11"/>
<dbReference type="HAMAP" id="MF_00208">
    <property type="entry name" value="MurE"/>
    <property type="match status" value="1"/>
</dbReference>